<dbReference type="Proteomes" id="UP000265520">
    <property type="component" value="Unassembled WGS sequence"/>
</dbReference>
<dbReference type="AlphaFoldDB" id="A0A392RNQ7"/>
<sequence length="77" mass="8913">MNSVIASNQSAFLKGRNLVDGVMVVNEVVDLAKRTGKECVIFKVDFEKAYDSVDWSFLEYMLHRFGFCDKWIGWMRA</sequence>
<protein>
    <submittedName>
        <fullName evidence="2">RNA-directed DNA polymerase (Reverse transcriptase)</fullName>
    </submittedName>
</protein>
<dbReference type="InterPro" id="IPR000477">
    <property type="entry name" value="RT_dom"/>
</dbReference>
<evidence type="ECO:0000313" key="2">
    <source>
        <dbReference type="EMBL" id="MCI37724.1"/>
    </source>
</evidence>
<keyword evidence="3" id="KW-1185">Reference proteome</keyword>
<proteinExistence type="predicted"/>
<evidence type="ECO:0000313" key="3">
    <source>
        <dbReference type="Proteomes" id="UP000265520"/>
    </source>
</evidence>
<dbReference type="GO" id="GO:0003964">
    <property type="term" value="F:RNA-directed DNA polymerase activity"/>
    <property type="evidence" value="ECO:0007669"/>
    <property type="project" value="UniProtKB-KW"/>
</dbReference>
<reference evidence="2 3" key="1">
    <citation type="journal article" date="2018" name="Front. Plant Sci.">
        <title>Red Clover (Trifolium pratense) and Zigzag Clover (T. medium) - A Picture of Genomic Similarities and Differences.</title>
        <authorList>
            <person name="Dluhosova J."/>
            <person name="Istvanek J."/>
            <person name="Nedelnik J."/>
            <person name="Repkova J."/>
        </authorList>
    </citation>
    <scope>NUCLEOTIDE SEQUENCE [LARGE SCALE GENOMIC DNA]</scope>
    <source>
        <strain evidence="3">cv. 10/8</strain>
        <tissue evidence="2">Leaf</tissue>
    </source>
</reference>
<name>A0A392RNQ7_9FABA</name>
<keyword evidence="2" id="KW-0695">RNA-directed DNA polymerase</keyword>
<accession>A0A392RNQ7</accession>
<feature type="domain" description="Reverse transcriptase" evidence="1">
    <location>
        <begin position="4"/>
        <end position="72"/>
    </location>
</feature>
<keyword evidence="2" id="KW-0808">Transferase</keyword>
<comment type="caution">
    <text evidence="2">The sequence shown here is derived from an EMBL/GenBank/DDBJ whole genome shotgun (WGS) entry which is preliminary data.</text>
</comment>
<dbReference type="Pfam" id="PF00078">
    <property type="entry name" value="RVT_1"/>
    <property type="match status" value="1"/>
</dbReference>
<dbReference type="EMBL" id="LXQA010247710">
    <property type="protein sequence ID" value="MCI37724.1"/>
    <property type="molecule type" value="Genomic_DNA"/>
</dbReference>
<organism evidence="2 3">
    <name type="scientific">Trifolium medium</name>
    <dbReference type="NCBI Taxonomy" id="97028"/>
    <lineage>
        <taxon>Eukaryota</taxon>
        <taxon>Viridiplantae</taxon>
        <taxon>Streptophyta</taxon>
        <taxon>Embryophyta</taxon>
        <taxon>Tracheophyta</taxon>
        <taxon>Spermatophyta</taxon>
        <taxon>Magnoliopsida</taxon>
        <taxon>eudicotyledons</taxon>
        <taxon>Gunneridae</taxon>
        <taxon>Pentapetalae</taxon>
        <taxon>rosids</taxon>
        <taxon>fabids</taxon>
        <taxon>Fabales</taxon>
        <taxon>Fabaceae</taxon>
        <taxon>Papilionoideae</taxon>
        <taxon>50 kb inversion clade</taxon>
        <taxon>NPAAA clade</taxon>
        <taxon>Hologalegina</taxon>
        <taxon>IRL clade</taxon>
        <taxon>Trifolieae</taxon>
        <taxon>Trifolium</taxon>
    </lineage>
</organism>
<keyword evidence="2" id="KW-0548">Nucleotidyltransferase</keyword>
<feature type="non-terminal residue" evidence="2">
    <location>
        <position position="77"/>
    </location>
</feature>
<evidence type="ECO:0000259" key="1">
    <source>
        <dbReference type="Pfam" id="PF00078"/>
    </source>
</evidence>